<comment type="cofactor">
    <cofactor evidence="1 5">
        <name>Zn(2+)</name>
        <dbReference type="ChEBI" id="CHEBI:29105"/>
    </cofactor>
</comment>
<feature type="domain" description="Enoyl reductase (ER)" evidence="6">
    <location>
        <begin position="10"/>
        <end position="341"/>
    </location>
</feature>
<dbReference type="EMBL" id="QYYA01000002">
    <property type="protein sequence ID" value="RJG18199.1"/>
    <property type="molecule type" value="Genomic_DNA"/>
</dbReference>
<keyword evidence="3 5" id="KW-0862">Zinc</keyword>
<dbReference type="GO" id="GO:0008106">
    <property type="term" value="F:alcohol dehydrogenase (NADP+) activity"/>
    <property type="evidence" value="ECO:0007669"/>
    <property type="project" value="UniProtKB-ARBA"/>
</dbReference>
<name>A0A418XYU8_9GAMM</name>
<dbReference type="SMART" id="SM00829">
    <property type="entry name" value="PKS_ER"/>
    <property type="match status" value="1"/>
</dbReference>
<dbReference type="InterPro" id="IPR013154">
    <property type="entry name" value="ADH-like_N"/>
</dbReference>
<evidence type="ECO:0000313" key="8">
    <source>
        <dbReference type="Proteomes" id="UP000283734"/>
    </source>
</evidence>
<evidence type="ECO:0000256" key="5">
    <source>
        <dbReference type="RuleBase" id="RU361277"/>
    </source>
</evidence>
<comment type="caution">
    <text evidence="7">The sequence shown here is derived from an EMBL/GenBank/DDBJ whole genome shotgun (WGS) entry which is preliminary data.</text>
</comment>
<proteinExistence type="inferred from homology"/>
<keyword evidence="2 5" id="KW-0479">Metal-binding</keyword>
<dbReference type="AlphaFoldDB" id="A0A418XYU8"/>
<dbReference type="InterPro" id="IPR011032">
    <property type="entry name" value="GroES-like_sf"/>
</dbReference>
<evidence type="ECO:0000256" key="4">
    <source>
        <dbReference type="ARBA" id="ARBA00023002"/>
    </source>
</evidence>
<sequence>MKTVGYAAFSSDAHMQPYHFERRALRGNDVAIEILFSGICHSDLHTVNGDWGDQHYPLVPGHEIIGRVIEVGPQVTRYQVGDNVGVGCMVDSCQACDQCDHGEEQYCRHGMTPTYGSPDRIDGEITQGGYAKHIVVREEFVLRVPDALDLSRAAPILCAGITTFSPLRTWNVGKGSRVGVIGLGGLGHMAVKLAVAMGAEVTVLSRSARKAEEAQSLGATGVLVSTDKVAMEAAESSLDLIIDTVPVRHDLNPYVPLLDVDGTLVIVGQVGDMDQFESAPMIFGRRRVAGSLIGGIQETQEVLDFCAEHGIHPVCEIIRPDQVNDAYDVMVKGDIAHRYVMDMSSLSVAD</sequence>
<evidence type="ECO:0000256" key="3">
    <source>
        <dbReference type="ARBA" id="ARBA00022833"/>
    </source>
</evidence>
<dbReference type="Pfam" id="PF00107">
    <property type="entry name" value="ADH_zinc_N"/>
    <property type="match status" value="1"/>
</dbReference>
<dbReference type="Gene3D" id="3.90.180.10">
    <property type="entry name" value="Medium-chain alcohol dehydrogenases, catalytic domain"/>
    <property type="match status" value="1"/>
</dbReference>
<dbReference type="InterPro" id="IPR047109">
    <property type="entry name" value="CAD-like"/>
</dbReference>
<evidence type="ECO:0000259" key="6">
    <source>
        <dbReference type="SMART" id="SM00829"/>
    </source>
</evidence>
<dbReference type="Pfam" id="PF08240">
    <property type="entry name" value="ADH_N"/>
    <property type="match status" value="1"/>
</dbReference>
<dbReference type="InterPro" id="IPR002328">
    <property type="entry name" value="ADH_Zn_CS"/>
</dbReference>
<gene>
    <name evidence="7" type="ORF">D4A39_06895</name>
</gene>
<dbReference type="SUPFAM" id="SSF51735">
    <property type="entry name" value="NAD(P)-binding Rossmann-fold domains"/>
    <property type="match status" value="1"/>
</dbReference>
<keyword evidence="4" id="KW-0560">Oxidoreductase</keyword>
<evidence type="ECO:0000256" key="1">
    <source>
        <dbReference type="ARBA" id="ARBA00001947"/>
    </source>
</evidence>
<dbReference type="SUPFAM" id="SSF50129">
    <property type="entry name" value="GroES-like"/>
    <property type="match status" value="1"/>
</dbReference>
<dbReference type="InterPro" id="IPR013149">
    <property type="entry name" value="ADH-like_C"/>
</dbReference>
<protein>
    <submittedName>
        <fullName evidence="7">NAD(P)-dependent alcohol dehydrogenase</fullName>
    </submittedName>
</protein>
<accession>A0A418XYU8</accession>
<dbReference type="InterPro" id="IPR036291">
    <property type="entry name" value="NAD(P)-bd_dom_sf"/>
</dbReference>
<keyword evidence="8" id="KW-1185">Reference proteome</keyword>
<organism evidence="7 8">
    <name type="scientific">Alcanivorax profundi</name>
    <dbReference type="NCBI Taxonomy" id="2338368"/>
    <lineage>
        <taxon>Bacteria</taxon>
        <taxon>Pseudomonadati</taxon>
        <taxon>Pseudomonadota</taxon>
        <taxon>Gammaproteobacteria</taxon>
        <taxon>Oceanospirillales</taxon>
        <taxon>Alcanivoracaceae</taxon>
        <taxon>Alcanivorax</taxon>
    </lineage>
</organism>
<dbReference type="GO" id="GO:0008270">
    <property type="term" value="F:zinc ion binding"/>
    <property type="evidence" value="ECO:0007669"/>
    <property type="project" value="InterPro"/>
</dbReference>
<dbReference type="OrthoDB" id="9771084at2"/>
<dbReference type="RefSeq" id="WP_119917748.1">
    <property type="nucleotide sequence ID" value="NZ_QYYA01000002.1"/>
</dbReference>
<dbReference type="InterPro" id="IPR020843">
    <property type="entry name" value="ER"/>
</dbReference>
<dbReference type="PROSITE" id="PS00059">
    <property type="entry name" value="ADH_ZINC"/>
    <property type="match status" value="1"/>
</dbReference>
<dbReference type="PANTHER" id="PTHR42683">
    <property type="entry name" value="ALDEHYDE REDUCTASE"/>
    <property type="match status" value="1"/>
</dbReference>
<evidence type="ECO:0000313" key="7">
    <source>
        <dbReference type="EMBL" id="RJG18199.1"/>
    </source>
</evidence>
<dbReference type="Gene3D" id="3.40.50.720">
    <property type="entry name" value="NAD(P)-binding Rossmann-like Domain"/>
    <property type="match status" value="1"/>
</dbReference>
<dbReference type="CDD" id="cd05283">
    <property type="entry name" value="CAD1"/>
    <property type="match status" value="1"/>
</dbReference>
<evidence type="ECO:0000256" key="2">
    <source>
        <dbReference type="ARBA" id="ARBA00022723"/>
    </source>
</evidence>
<reference evidence="7 8" key="1">
    <citation type="submission" date="2018-09" db="EMBL/GenBank/DDBJ databases">
        <title>Alcanivorax profundi sp. nov., isolated from 1000 m-depth seawater of the Mariana Trench.</title>
        <authorList>
            <person name="Liu J."/>
        </authorList>
    </citation>
    <scope>NUCLEOTIDE SEQUENCE [LARGE SCALE GENOMIC DNA]</scope>
    <source>
        <strain evidence="7 8">MTEO17</strain>
    </source>
</reference>
<comment type="similarity">
    <text evidence="5">Belongs to the zinc-containing alcohol dehydrogenase family.</text>
</comment>
<dbReference type="FunFam" id="3.40.50.720:FF:000022">
    <property type="entry name" value="Cinnamyl alcohol dehydrogenase"/>
    <property type="match status" value="1"/>
</dbReference>
<dbReference type="Proteomes" id="UP000283734">
    <property type="component" value="Unassembled WGS sequence"/>
</dbReference>